<protein>
    <submittedName>
        <fullName evidence="1">Uncharacterized protein</fullName>
    </submittedName>
</protein>
<dbReference type="EMBL" id="BARS01051656">
    <property type="protein sequence ID" value="GAG47478.1"/>
    <property type="molecule type" value="Genomic_DNA"/>
</dbReference>
<organism evidence="1">
    <name type="scientific">marine sediment metagenome</name>
    <dbReference type="NCBI Taxonomy" id="412755"/>
    <lineage>
        <taxon>unclassified sequences</taxon>
        <taxon>metagenomes</taxon>
        <taxon>ecological metagenomes</taxon>
    </lineage>
</organism>
<dbReference type="AlphaFoldDB" id="X0YFU6"/>
<reference evidence="1" key="1">
    <citation type="journal article" date="2014" name="Front. Microbiol.">
        <title>High frequency of phylogenetically diverse reductive dehalogenase-homologous genes in deep subseafloor sedimentary metagenomes.</title>
        <authorList>
            <person name="Kawai M."/>
            <person name="Futagami T."/>
            <person name="Toyoda A."/>
            <person name="Takaki Y."/>
            <person name="Nishi S."/>
            <person name="Hori S."/>
            <person name="Arai W."/>
            <person name="Tsubouchi T."/>
            <person name="Morono Y."/>
            <person name="Uchiyama I."/>
            <person name="Ito T."/>
            <person name="Fujiyama A."/>
            <person name="Inagaki F."/>
            <person name="Takami H."/>
        </authorList>
    </citation>
    <scope>NUCLEOTIDE SEQUENCE</scope>
    <source>
        <strain evidence="1">Expedition CK06-06</strain>
    </source>
</reference>
<evidence type="ECO:0000313" key="1">
    <source>
        <dbReference type="EMBL" id="GAG47478.1"/>
    </source>
</evidence>
<proteinExistence type="predicted"/>
<sequence length="79" mass="9064">SASVLKINDSERVKNIYICSGHGEHLRILNGSLPMPVRSNLKEVKAIRLYEDMDINYKRLPAQKIKEFIQSSLRIASYC</sequence>
<name>X0YFU6_9ZZZZ</name>
<comment type="caution">
    <text evidence="1">The sequence shown here is derived from an EMBL/GenBank/DDBJ whole genome shotgun (WGS) entry which is preliminary data.</text>
</comment>
<feature type="non-terminal residue" evidence="1">
    <location>
        <position position="1"/>
    </location>
</feature>
<accession>X0YFU6</accession>
<gene>
    <name evidence="1" type="ORF">S01H1_76898</name>
</gene>